<name>A0A197JM76_9FUNG</name>
<feature type="non-terminal residue" evidence="1">
    <location>
        <position position="172"/>
    </location>
</feature>
<accession>A0A197JM76</accession>
<dbReference type="EMBL" id="KV442077">
    <property type="protein sequence ID" value="OAQ25591.1"/>
    <property type="molecule type" value="Genomic_DNA"/>
</dbReference>
<keyword evidence="2" id="KW-1185">Reference proteome</keyword>
<sequence>IPVFFFLTVIWPNVKYPGPYRKVEKGLVLLYHLLDKKMHAMDCVAVDGGYTQFLKTLAEKSDLTLHNFTHPFRKKKHQDLTSQETEYNSIFGSFRSQMEALFGELGSVFERHNNRAPIITEKKNTYNLQMKLALLLLNIKRMVAMLNLTSEPIHISWMCDDFDYPGENQDVE</sequence>
<organism evidence="1 2">
    <name type="scientific">Linnemannia elongata AG-77</name>
    <dbReference type="NCBI Taxonomy" id="1314771"/>
    <lineage>
        <taxon>Eukaryota</taxon>
        <taxon>Fungi</taxon>
        <taxon>Fungi incertae sedis</taxon>
        <taxon>Mucoromycota</taxon>
        <taxon>Mortierellomycotina</taxon>
        <taxon>Mortierellomycetes</taxon>
        <taxon>Mortierellales</taxon>
        <taxon>Mortierellaceae</taxon>
        <taxon>Linnemannia</taxon>
    </lineage>
</organism>
<dbReference type="AlphaFoldDB" id="A0A197JM76"/>
<dbReference type="Proteomes" id="UP000078512">
    <property type="component" value="Unassembled WGS sequence"/>
</dbReference>
<dbReference type="STRING" id="1314771.A0A197JM76"/>
<reference evidence="1 2" key="1">
    <citation type="submission" date="2016-05" db="EMBL/GenBank/DDBJ databases">
        <title>Genome sequencing reveals origins of a unique bacterial endosymbiosis in the earliest lineages of terrestrial Fungi.</title>
        <authorList>
            <consortium name="DOE Joint Genome Institute"/>
            <person name="Uehling J."/>
            <person name="Gryganskyi A."/>
            <person name="Hameed K."/>
            <person name="Tschaplinski T."/>
            <person name="Misztal P."/>
            <person name="Wu S."/>
            <person name="Desiro A."/>
            <person name="Vande Pol N."/>
            <person name="Du Z.-Y."/>
            <person name="Zienkiewicz A."/>
            <person name="Zienkiewicz K."/>
            <person name="Morin E."/>
            <person name="Tisserant E."/>
            <person name="Splivallo R."/>
            <person name="Hainaut M."/>
            <person name="Henrissat B."/>
            <person name="Ohm R."/>
            <person name="Kuo A."/>
            <person name="Yan J."/>
            <person name="Lipzen A."/>
            <person name="Nolan M."/>
            <person name="Labutti K."/>
            <person name="Barry K."/>
            <person name="Goldstein A."/>
            <person name="Labbe J."/>
            <person name="Schadt C."/>
            <person name="Tuskan G."/>
            <person name="Grigoriev I."/>
            <person name="Martin F."/>
            <person name="Vilgalys R."/>
            <person name="Bonito G."/>
        </authorList>
    </citation>
    <scope>NUCLEOTIDE SEQUENCE [LARGE SCALE GENOMIC DNA]</scope>
    <source>
        <strain evidence="1 2">AG-77</strain>
    </source>
</reference>
<evidence type="ECO:0008006" key="3">
    <source>
        <dbReference type="Google" id="ProtNLM"/>
    </source>
</evidence>
<feature type="non-terminal residue" evidence="1">
    <location>
        <position position="1"/>
    </location>
</feature>
<gene>
    <name evidence="1" type="ORF">K457DRAFT_38884</name>
</gene>
<evidence type="ECO:0000313" key="2">
    <source>
        <dbReference type="Proteomes" id="UP000078512"/>
    </source>
</evidence>
<proteinExistence type="predicted"/>
<evidence type="ECO:0000313" key="1">
    <source>
        <dbReference type="EMBL" id="OAQ25591.1"/>
    </source>
</evidence>
<dbReference type="OrthoDB" id="2393881at2759"/>
<protein>
    <recommendedName>
        <fullName evidence="3">DDE Tnp4 domain-containing protein</fullName>
    </recommendedName>
</protein>